<reference evidence="2" key="1">
    <citation type="journal article" date="2013" name="PLoS ONE">
        <title>Metagenomic insights into the carbohydrate-active enzymes carried by the microorganisms adhering to solid digesta in the rumen of cows.</title>
        <authorList>
            <person name="Wang L."/>
            <person name="Hatem A."/>
            <person name="Catalyurek U.V."/>
            <person name="Morrison M."/>
            <person name="Yu Z."/>
        </authorList>
    </citation>
    <scope>NUCLEOTIDE SEQUENCE</scope>
</reference>
<feature type="region of interest" description="Disordered" evidence="1">
    <location>
        <begin position="97"/>
        <end position="116"/>
    </location>
</feature>
<proteinExistence type="predicted"/>
<evidence type="ECO:0000256" key="1">
    <source>
        <dbReference type="SAM" id="MobiDB-lite"/>
    </source>
</evidence>
<name>W0FM58_9BACT</name>
<dbReference type="AlphaFoldDB" id="W0FM58"/>
<dbReference type="EMBL" id="KC246783">
    <property type="protein sequence ID" value="AHF24085.1"/>
    <property type="molecule type" value="Genomic_DNA"/>
</dbReference>
<protein>
    <submittedName>
        <fullName evidence="2">Gp6 protein</fullName>
    </submittedName>
</protein>
<organism evidence="2">
    <name type="scientific">uncultured bacterium Contig643</name>
    <dbReference type="NCBI Taxonomy" id="1393602"/>
    <lineage>
        <taxon>Bacteria</taxon>
        <taxon>environmental samples</taxon>
    </lineage>
</organism>
<feature type="compositionally biased region" description="Basic and acidic residues" evidence="1">
    <location>
        <begin position="103"/>
        <end position="116"/>
    </location>
</feature>
<evidence type="ECO:0000313" key="2">
    <source>
        <dbReference type="EMBL" id="AHF24085.1"/>
    </source>
</evidence>
<accession>W0FM58</accession>
<sequence>MLTSKTVRGHLDEVKRHLNITWHDAKTDKKIIDTMYDAEVALNHKLGATIDYFKPGQERSLYMAYMLYAWNECLNEFDSAYRSEIMQIRHKYEIGASMSAGERSNEEDKEQIHTLQ</sequence>